<protein>
    <submittedName>
        <fullName evidence="2">Uncharacterized protein</fullName>
    </submittedName>
</protein>
<feature type="region of interest" description="Disordered" evidence="1">
    <location>
        <begin position="130"/>
        <end position="181"/>
    </location>
</feature>
<evidence type="ECO:0000313" key="3">
    <source>
        <dbReference type="Proteomes" id="UP001341281"/>
    </source>
</evidence>
<feature type="compositionally biased region" description="Low complexity" evidence="1">
    <location>
        <begin position="32"/>
        <end position="42"/>
    </location>
</feature>
<accession>A0AAQ3PPP2</accession>
<dbReference type="Proteomes" id="UP001341281">
    <property type="component" value="Chromosome 01"/>
</dbReference>
<evidence type="ECO:0000256" key="1">
    <source>
        <dbReference type="SAM" id="MobiDB-lite"/>
    </source>
</evidence>
<gene>
    <name evidence="2" type="ORF">U9M48_002716</name>
</gene>
<name>A0AAQ3PPP2_PASNO</name>
<organism evidence="2 3">
    <name type="scientific">Paspalum notatum var. saurae</name>
    <dbReference type="NCBI Taxonomy" id="547442"/>
    <lineage>
        <taxon>Eukaryota</taxon>
        <taxon>Viridiplantae</taxon>
        <taxon>Streptophyta</taxon>
        <taxon>Embryophyta</taxon>
        <taxon>Tracheophyta</taxon>
        <taxon>Spermatophyta</taxon>
        <taxon>Magnoliopsida</taxon>
        <taxon>Liliopsida</taxon>
        <taxon>Poales</taxon>
        <taxon>Poaceae</taxon>
        <taxon>PACMAD clade</taxon>
        <taxon>Panicoideae</taxon>
        <taxon>Andropogonodae</taxon>
        <taxon>Paspaleae</taxon>
        <taxon>Paspalinae</taxon>
        <taxon>Paspalum</taxon>
    </lineage>
</organism>
<reference evidence="2 3" key="1">
    <citation type="submission" date="2024-02" db="EMBL/GenBank/DDBJ databases">
        <title>High-quality chromosome-scale genome assembly of Pensacola bahiagrass (Paspalum notatum Flugge var. saurae).</title>
        <authorList>
            <person name="Vega J.M."/>
            <person name="Podio M."/>
            <person name="Orjuela J."/>
            <person name="Siena L.A."/>
            <person name="Pessino S.C."/>
            <person name="Combes M.C."/>
            <person name="Mariac C."/>
            <person name="Albertini E."/>
            <person name="Pupilli F."/>
            <person name="Ortiz J.P.A."/>
            <person name="Leblanc O."/>
        </authorList>
    </citation>
    <scope>NUCLEOTIDE SEQUENCE [LARGE SCALE GENOMIC DNA]</scope>
    <source>
        <strain evidence="2">R1</strain>
        <tissue evidence="2">Leaf</tissue>
    </source>
</reference>
<evidence type="ECO:0000313" key="2">
    <source>
        <dbReference type="EMBL" id="WVZ51583.1"/>
    </source>
</evidence>
<dbReference type="EMBL" id="CP144745">
    <property type="protein sequence ID" value="WVZ51583.1"/>
    <property type="molecule type" value="Genomic_DNA"/>
</dbReference>
<sequence>MLPRRKPQGEAAAVPTVRAGRVRRRREEEDAGSAMAPRAAAAPVDETMATHGLWSASGGGSRFHYRQEDGGTLRGRSSAGVEGRRPTQASAMARPPPGRVGRRGHPWAADARDEDAGRVEPWCHAQRSGTGWRRRRGAGGFRSCRGRKVEASKSPETAMMERSRAAPEKPTAEGHRASTDPSAHATLNHFLLLLLLDLGRDCGKQVYLECTIEQRSSSGRLEADINFSLGDYEDDLKQEASVLEESKGEDMVLQEASALEESNGEGHGGISALQEILCFMTNSS</sequence>
<feature type="compositionally biased region" description="Basic and acidic residues" evidence="1">
    <location>
        <begin position="147"/>
        <end position="178"/>
    </location>
</feature>
<keyword evidence="3" id="KW-1185">Reference proteome</keyword>
<feature type="region of interest" description="Disordered" evidence="1">
    <location>
        <begin position="1"/>
        <end position="106"/>
    </location>
</feature>
<proteinExistence type="predicted"/>
<dbReference type="AlphaFoldDB" id="A0AAQ3PPP2"/>